<dbReference type="InterPro" id="IPR004481">
    <property type="entry name" value="K/Na/Ca-exchanger"/>
</dbReference>
<evidence type="ECO:0000256" key="10">
    <source>
        <dbReference type="ARBA" id="ARBA00022847"/>
    </source>
</evidence>
<feature type="transmembrane region" description="Helical" evidence="17">
    <location>
        <begin position="575"/>
        <end position="594"/>
    </location>
</feature>
<keyword evidence="10" id="KW-0769">Symport</keyword>
<keyword evidence="8 18" id="KW-0732">Signal</keyword>
<evidence type="ECO:0000313" key="21">
    <source>
        <dbReference type="Proteomes" id="UP000594260"/>
    </source>
</evidence>
<organism evidence="20 21">
    <name type="scientific">Varroa destructor</name>
    <name type="common">Honeybee mite</name>
    <dbReference type="NCBI Taxonomy" id="109461"/>
    <lineage>
        <taxon>Eukaryota</taxon>
        <taxon>Metazoa</taxon>
        <taxon>Ecdysozoa</taxon>
        <taxon>Arthropoda</taxon>
        <taxon>Chelicerata</taxon>
        <taxon>Arachnida</taxon>
        <taxon>Acari</taxon>
        <taxon>Parasitiformes</taxon>
        <taxon>Mesostigmata</taxon>
        <taxon>Gamasina</taxon>
        <taxon>Dermanyssoidea</taxon>
        <taxon>Varroidae</taxon>
        <taxon>Varroa</taxon>
    </lineage>
</organism>
<name>A0A7M7KAZ7_VARDE</name>
<comment type="subcellular location">
    <subcellularLocation>
        <location evidence="1">Membrane</location>
        <topology evidence="1">Multi-pass membrane protein</topology>
    </subcellularLocation>
</comment>
<feature type="transmembrane region" description="Helical" evidence="17">
    <location>
        <begin position="162"/>
        <end position="183"/>
    </location>
</feature>
<keyword evidence="3" id="KW-0813">Transport</keyword>
<feature type="transmembrane region" description="Helical" evidence="17">
    <location>
        <begin position="549"/>
        <end position="568"/>
    </location>
</feature>
<feature type="transmembrane region" description="Helical" evidence="17">
    <location>
        <begin position="220"/>
        <end position="239"/>
    </location>
</feature>
<protein>
    <recommendedName>
        <fullName evidence="19">Sodium/calcium exchanger membrane region domain-containing protein</fullName>
    </recommendedName>
</protein>
<dbReference type="FunFam" id="1.20.1420.30:FF:000009">
    <property type="entry name" value="sodium/potassium/calcium exchanger 5 isoform X2"/>
    <property type="match status" value="1"/>
</dbReference>
<dbReference type="Pfam" id="PF01699">
    <property type="entry name" value="Na_Ca_ex"/>
    <property type="match status" value="2"/>
</dbReference>
<evidence type="ECO:0000256" key="2">
    <source>
        <dbReference type="ARBA" id="ARBA00005364"/>
    </source>
</evidence>
<evidence type="ECO:0000256" key="16">
    <source>
        <dbReference type="ARBA" id="ARBA00023201"/>
    </source>
</evidence>
<evidence type="ECO:0000256" key="8">
    <source>
        <dbReference type="ARBA" id="ARBA00022729"/>
    </source>
</evidence>
<feature type="chain" id="PRO_5029508866" description="Sodium/calcium exchanger membrane region domain-containing protein" evidence="18">
    <location>
        <begin position="34"/>
        <end position="611"/>
    </location>
</feature>
<dbReference type="GO" id="GO:0006874">
    <property type="term" value="P:intracellular calcium ion homeostasis"/>
    <property type="evidence" value="ECO:0007669"/>
    <property type="project" value="TreeGrafter"/>
</dbReference>
<keyword evidence="11" id="KW-0630">Potassium</keyword>
<dbReference type="GeneID" id="111251658"/>
<feature type="domain" description="Sodium/calcium exchanger membrane region" evidence="19">
    <location>
        <begin position="442"/>
        <end position="592"/>
    </location>
</feature>
<feature type="transmembrane region" description="Helical" evidence="17">
    <location>
        <begin position="511"/>
        <end position="529"/>
    </location>
</feature>
<evidence type="ECO:0000256" key="6">
    <source>
        <dbReference type="ARBA" id="ARBA00022568"/>
    </source>
</evidence>
<evidence type="ECO:0000256" key="18">
    <source>
        <dbReference type="SAM" id="SignalP"/>
    </source>
</evidence>
<dbReference type="GO" id="GO:0005886">
    <property type="term" value="C:plasma membrane"/>
    <property type="evidence" value="ECO:0007669"/>
    <property type="project" value="TreeGrafter"/>
</dbReference>
<comment type="similarity">
    <text evidence="2">Belongs to the Ca(2+):cation antiporter (CaCA) (TC 2.A.19) family. SLC24A subfamily.</text>
</comment>
<dbReference type="PANTHER" id="PTHR10846">
    <property type="entry name" value="SODIUM/POTASSIUM/CALCIUM EXCHANGER"/>
    <property type="match status" value="1"/>
</dbReference>
<feature type="signal peptide" evidence="18">
    <location>
        <begin position="1"/>
        <end position="33"/>
    </location>
</feature>
<feature type="domain" description="Sodium/calcium exchanger membrane region" evidence="19">
    <location>
        <begin position="96"/>
        <end position="238"/>
    </location>
</feature>
<dbReference type="AlphaFoldDB" id="A0A7M7KAZ7"/>
<dbReference type="InterPro" id="IPR044880">
    <property type="entry name" value="NCX_ion-bd_dom_sf"/>
</dbReference>
<dbReference type="InParanoid" id="A0A7M7KAZ7"/>
<keyword evidence="13" id="KW-0915">Sodium</keyword>
<keyword evidence="16" id="KW-0739">Sodium transport</keyword>
<keyword evidence="9" id="KW-0106">Calcium</keyword>
<evidence type="ECO:0000259" key="19">
    <source>
        <dbReference type="Pfam" id="PF01699"/>
    </source>
</evidence>
<keyword evidence="7 17" id="KW-0812">Transmembrane</keyword>
<evidence type="ECO:0000256" key="12">
    <source>
        <dbReference type="ARBA" id="ARBA00022989"/>
    </source>
</evidence>
<keyword evidence="21" id="KW-1185">Reference proteome</keyword>
<evidence type="ECO:0000256" key="9">
    <source>
        <dbReference type="ARBA" id="ARBA00022837"/>
    </source>
</evidence>
<feature type="transmembrane region" description="Helical" evidence="17">
    <location>
        <begin position="442"/>
        <end position="471"/>
    </location>
</feature>
<keyword evidence="15 17" id="KW-0472">Membrane</keyword>
<reference evidence="20" key="1">
    <citation type="submission" date="2021-01" db="UniProtKB">
        <authorList>
            <consortium name="EnsemblMetazoa"/>
        </authorList>
    </citation>
    <scope>IDENTIFICATION</scope>
</reference>
<dbReference type="OMA" id="YPFTFLI"/>
<dbReference type="Proteomes" id="UP000594260">
    <property type="component" value="Unplaced"/>
</dbReference>
<keyword evidence="12 17" id="KW-1133">Transmembrane helix</keyword>
<dbReference type="PANTHER" id="PTHR10846:SF74">
    <property type="entry name" value="SODIUM_POTASSIUM_CALCIUM EXCHANGER CG1090-RELATED"/>
    <property type="match status" value="1"/>
</dbReference>
<dbReference type="InterPro" id="IPR004837">
    <property type="entry name" value="NaCa_Exmemb"/>
</dbReference>
<evidence type="ECO:0000256" key="11">
    <source>
        <dbReference type="ARBA" id="ARBA00022958"/>
    </source>
</evidence>
<feature type="transmembrane region" description="Helical" evidence="17">
    <location>
        <begin position="131"/>
        <end position="156"/>
    </location>
</feature>
<feature type="transmembrane region" description="Helical" evidence="17">
    <location>
        <begin position="411"/>
        <end position="430"/>
    </location>
</feature>
<dbReference type="NCBIfam" id="TIGR00367">
    <property type="entry name" value="calcium/sodium antiporter"/>
    <property type="match status" value="1"/>
</dbReference>
<evidence type="ECO:0000256" key="4">
    <source>
        <dbReference type="ARBA" id="ARBA00022449"/>
    </source>
</evidence>
<dbReference type="Gene3D" id="1.20.1420.30">
    <property type="entry name" value="NCX, central ion-binding region"/>
    <property type="match status" value="2"/>
</dbReference>
<keyword evidence="5" id="KW-0633">Potassium transport</keyword>
<evidence type="ECO:0000313" key="20">
    <source>
        <dbReference type="EnsemblMetazoa" id="XP_022664159"/>
    </source>
</evidence>
<evidence type="ECO:0000256" key="5">
    <source>
        <dbReference type="ARBA" id="ARBA00022538"/>
    </source>
</evidence>
<evidence type="ECO:0000256" key="14">
    <source>
        <dbReference type="ARBA" id="ARBA00023065"/>
    </source>
</evidence>
<evidence type="ECO:0000256" key="3">
    <source>
        <dbReference type="ARBA" id="ARBA00022448"/>
    </source>
</evidence>
<dbReference type="GO" id="GO:0008273">
    <property type="term" value="F:calcium, potassium:sodium antiporter activity"/>
    <property type="evidence" value="ECO:0007669"/>
    <property type="project" value="TreeGrafter"/>
</dbReference>
<evidence type="ECO:0000256" key="13">
    <source>
        <dbReference type="ARBA" id="ARBA00023053"/>
    </source>
</evidence>
<dbReference type="GO" id="GO:0005262">
    <property type="term" value="F:calcium channel activity"/>
    <property type="evidence" value="ECO:0007669"/>
    <property type="project" value="TreeGrafter"/>
</dbReference>
<keyword evidence="4" id="KW-0050">Antiport</keyword>
<feature type="transmembrane region" description="Helical" evidence="17">
    <location>
        <begin position="477"/>
        <end position="499"/>
    </location>
</feature>
<sequence length="611" mass="67723">MGDRLHAVRTYRNPMRKHVIIPGALLLAHVVFAAVNHNEPTYLSSSIHPLSNIYHENGVSIIGSPLENCTPAAVEQFPKPMLTIQQRRRGWLAVHIIVAIYMFAALSTLCEEYFVPAIEVLTESLQIDLDVAGATFMAAASSVPAIAASIIAILVAKGDLGVSTALGSAVLNAAGVVSVSALFAGKVVTLHRWPMYRDSLFFLISVIVMLIAMYDDLITWYEATILVACYFIYAIFMSFDAKLEAFFVKRFSFLQDRVDYPEGMFPAQATTQDASAPVPTTISTKEFDSAPQGKPHCWKGAESRCHLFWQPSVSPGRFPKGNRAEAIVEPLPQIDRGASSICSGPPRGSTPTYVADFPKTKQRGKFVNEQIIANEIMKNQVMAAVAASSRGSEGSLDVDLKSPLKPPRNHFLKIFWLFYLPFTMLFHLTIPNCQRKKCRKWFLATFIMSTFYITLASYLLVWMITIIGFTLSISDTVMGLTFLSIGVTLPDIVSSLLVVRKGFGDMAVCNALGSNIFEILVGLGLPWLIKTAVIEPGIPILVESKGMMYSTISLLLTLFFLIALTHWNRWRMSRLYGAILMTWYIAFLILSTLYELGIFGNPRQPMCSSNY</sequence>
<dbReference type="KEGG" id="vde:111251658"/>
<evidence type="ECO:0000256" key="17">
    <source>
        <dbReference type="SAM" id="Phobius"/>
    </source>
</evidence>
<evidence type="ECO:0000256" key="7">
    <source>
        <dbReference type="ARBA" id="ARBA00022692"/>
    </source>
</evidence>
<dbReference type="GO" id="GO:0015293">
    <property type="term" value="F:symporter activity"/>
    <property type="evidence" value="ECO:0007669"/>
    <property type="project" value="UniProtKB-KW"/>
</dbReference>
<evidence type="ECO:0000256" key="15">
    <source>
        <dbReference type="ARBA" id="ARBA00023136"/>
    </source>
</evidence>
<proteinExistence type="inferred from homology"/>
<dbReference type="FunCoup" id="A0A7M7KAZ7">
    <property type="interactions" value="30"/>
</dbReference>
<accession>A0A7M7KAZ7</accession>
<keyword evidence="14" id="KW-0406">Ion transport</keyword>
<evidence type="ECO:0000256" key="1">
    <source>
        <dbReference type="ARBA" id="ARBA00004141"/>
    </source>
</evidence>
<dbReference type="EnsemblMetazoa" id="XM_022808424">
    <property type="protein sequence ID" value="XP_022664159"/>
    <property type="gene ID" value="LOC111251658"/>
</dbReference>
<dbReference type="RefSeq" id="XP_022664159.1">
    <property type="nucleotide sequence ID" value="XM_022808424.1"/>
</dbReference>
<keyword evidence="6" id="KW-0109">Calcium transport</keyword>
<feature type="transmembrane region" description="Helical" evidence="17">
    <location>
        <begin position="195"/>
        <end position="214"/>
    </location>
</feature>
<dbReference type="OrthoDB" id="2127281at2759"/>
<feature type="transmembrane region" description="Helical" evidence="17">
    <location>
        <begin position="90"/>
        <end position="110"/>
    </location>
</feature>